<comment type="subcellular location">
    <subcellularLocation>
        <location evidence="1">Membrane</location>
    </subcellularLocation>
</comment>
<dbReference type="GO" id="GO:0016020">
    <property type="term" value="C:membrane"/>
    <property type="evidence" value="ECO:0007669"/>
    <property type="project" value="UniProtKB-SubCell"/>
</dbReference>
<dbReference type="EMBL" id="LR999453">
    <property type="protein sequence ID" value="CAE5966185.1"/>
    <property type="molecule type" value="Genomic_DNA"/>
</dbReference>
<comment type="similarity">
    <text evidence="2">Belongs to the major facilitator superfamily. Sugar transporter (TC 2.A.1.1) family.</text>
</comment>
<sequence>MVCNCTSQGIGVGLLSYVVPVYIAEITPKTVRGTYTFSNQAKEGRDEECEVVLQKLRGDEADIVKETREIMISVDASANISMRSLFKRKYSHQLTIGVGLMLLQQLSGSAGLGYYVGSVFDLAGFPSRIGMTVLSIVVASAFGLCLGCISLALAFGLKGVPGINVNVTPTLAFIGILRCYNAPLQPWPLPSRSDATTRYVDAAWNASSGFCGMGWVIQDTSNSTRSHSFSSHRRFVSSALVSECYFTEALALRSALSLLAANTDANPMVIYSIGLTIPYFADQL</sequence>
<dbReference type="Pfam" id="PF00083">
    <property type="entry name" value="Sugar_tr"/>
    <property type="match status" value="2"/>
</dbReference>
<dbReference type="InterPro" id="IPR036259">
    <property type="entry name" value="MFS_trans_sf"/>
</dbReference>
<evidence type="ECO:0008006" key="10">
    <source>
        <dbReference type="Google" id="ProtNLM"/>
    </source>
</evidence>
<keyword evidence="5 7" id="KW-1133">Transmembrane helix</keyword>
<dbReference type="InterPro" id="IPR005828">
    <property type="entry name" value="MFS_sugar_transport-like"/>
</dbReference>
<evidence type="ECO:0000256" key="3">
    <source>
        <dbReference type="ARBA" id="ARBA00022597"/>
    </source>
</evidence>
<keyword evidence="3" id="KW-0813">Transport</keyword>
<dbReference type="Gene3D" id="1.20.1250.20">
    <property type="entry name" value="MFS general substrate transporter like domains"/>
    <property type="match status" value="2"/>
</dbReference>
<evidence type="ECO:0000256" key="7">
    <source>
        <dbReference type="SAM" id="Phobius"/>
    </source>
</evidence>
<accession>A0A8S1ZWZ4</accession>
<dbReference type="Proteomes" id="UP000682877">
    <property type="component" value="Chromosome 3"/>
</dbReference>
<evidence type="ECO:0000256" key="4">
    <source>
        <dbReference type="ARBA" id="ARBA00022692"/>
    </source>
</evidence>
<dbReference type="PANTHER" id="PTHR48021:SF35">
    <property type="entry name" value="SUGAR TRANSPORTER ERD6-LIKE 9"/>
    <property type="match status" value="1"/>
</dbReference>
<evidence type="ECO:0000256" key="5">
    <source>
        <dbReference type="ARBA" id="ARBA00022989"/>
    </source>
</evidence>
<evidence type="ECO:0000256" key="6">
    <source>
        <dbReference type="ARBA" id="ARBA00023136"/>
    </source>
</evidence>
<evidence type="ECO:0000313" key="9">
    <source>
        <dbReference type="Proteomes" id="UP000682877"/>
    </source>
</evidence>
<feature type="transmembrane region" description="Helical" evidence="7">
    <location>
        <begin position="129"/>
        <end position="155"/>
    </location>
</feature>
<protein>
    <recommendedName>
        <fullName evidence="10">Sugar transporter</fullName>
    </recommendedName>
</protein>
<keyword evidence="4 7" id="KW-0812">Transmembrane</keyword>
<keyword evidence="9" id="KW-1185">Reference proteome</keyword>
<reference evidence="8" key="1">
    <citation type="submission" date="2021-01" db="EMBL/GenBank/DDBJ databases">
        <authorList>
            <person name="Bezrukov I."/>
        </authorList>
    </citation>
    <scope>NUCLEOTIDE SEQUENCE</scope>
</reference>
<evidence type="ECO:0000256" key="1">
    <source>
        <dbReference type="ARBA" id="ARBA00004370"/>
    </source>
</evidence>
<evidence type="ECO:0000313" key="8">
    <source>
        <dbReference type="EMBL" id="CAE5966185.1"/>
    </source>
</evidence>
<gene>
    <name evidence="8" type="ORF">AARE701A_LOCUS6380</name>
</gene>
<dbReference type="InterPro" id="IPR050549">
    <property type="entry name" value="MFS_Trehalose_Transporter"/>
</dbReference>
<dbReference type="AlphaFoldDB" id="A0A8S1ZWZ4"/>
<keyword evidence="6 7" id="KW-0472">Membrane</keyword>
<dbReference type="PANTHER" id="PTHR48021">
    <property type="match status" value="1"/>
</dbReference>
<evidence type="ECO:0000256" key="2">
    <source>
        <dbReference type="ARBA" id="ARBA00010992"/>
    </source>
</evidence>
<dbReference type="GO" id="GO:0022857">
    <property type="term" value="F:transmembrane transporter activity"/>
    <property type="evidence" value="ECO:0007669"/>
    <property type="project" value="InterPro"/>
</dbReference>
<keyword evidence="3" id="KW-0762">Sugar transport</keyword>
<proteinExistence type="inferred from homology"/>
<name>A0A8S1ZWZ4_ARAAE</name>
<feature type="transmembrane region" description="Helical" evidence="7">
    <location>
        <begin position="94"/>
        <end position="117"/>
    </location>
</feature>
<organism evidence="8 9">
    <name type="scientific">Arabidopsis arenosa</name>
    <name type="common">Sand rock-cress</name>
    <name type="synonym">Cardaminopsis arenosa</name>
    <dbReference type="NCBI Taxonomy" id="38785"/>
    <lineage>
        <taxon>Eukaryota</taxon>
        <taxon>Viridiplantae</taxon>
        <taxon>Streptophyta</taxon>
        <taxon>Embryophyta</taxon>
        <taxon>Tracheophyta</taxon>
        <taxon>Spermatophyta</taxon>
        <taxon>Magnoliopsida</taxon>
        <taxon>eudicotyledons</taxon>
        <taxon>Gunneridae</taxon>
        <taxon>Pentapetalae</taxon>
        <taxon>rosids</taxon>
        <taxon>malvids</taxon>
        <taxon>Brassicales</taxon>
        <taxon>Brassicaceae</taxon>
        <taxon>Camelineae</taxon>
        <taxon>Arabidopsis</taxon>
    </lineage>
</organism>